<evidence type="ECO:0000313" key="2">
    <source>
        <dbReference type="EMBL" id="GFC78171.1"/>
    </source>
</evidence>
<gene>
    <name evidence="2" type="ORF">Tci_850141</name>
</gene>
<dbReference type="AlphaFoldDB" id="A0A699R5D2"/>
<protein>
    <submittedName>
        <fullName evidence="2">Uncharacterized protein</fullName>
    </submittedName>
</protein>
<reference evidence="2" key="1">
    <citation type="journal article" date="2019" name="Sci. Rep.">
        <title>Draft genome of Tanacetum cinerariifolium, the natural source of mosquito coil.</title>
        <authorList>
            <person name="Yamashiro T."/>
            <person name="Shiraishi A."/>
            <person name="Satake H."/>
            <person name="Nakayama K."/>
        </authorList>
    </citation>
    <scope>NUCLEOTIDE SEQUENCE</scope>
</reference>
<feature type="compositionally biased region" description="Low complexity" evidence="1">
    <location>
        <begin position="40"/>
        <end position="55"/>
    </location>
</feature>
<feature type="region of interest" description="Disordered" evidence="1">
    <location>
        <begin position="29"/>
        <end position="80"/>
    </location>
</feature>
<accession>A0A699R5D2</accession>
<organism evidence="2">
    <name type="scientific">Tanacetum cinerariifolium</name>
    <name type="common">Dalmatian daisy</name>
    <name type="synonym">Chrysanthemum cinerariifolium</name>
    <dbReference type="NCBI Taxonomy" id="118510"/>
    <lineage>
        <taxon>Eukaryota</taxon>
        <taxon>Viridiplantae</taxon>
        <taxon>Streptophyta</taxon>
        <taxon>Embryophyta</taxon>
        <taxon>Tracheophyta</taxon>
        <taxon>Spermatophyta</taxon>
        <taxon>Magnoliopsida</taxon>
        <taxon>eudicotyledons</taxon>
        <taxon>Gunneridae</taxon>
        <taxon>Pentapetalae</taxon>
        <taxon>asterids</taxon>
        <taxon>campanulids</taxon>
        <taxon>Asterales</taxon>
        <taxon>Asteraceae</taxon>
        <taxon>Asteroideae</taxon>
        <taxon>Anthemideae</taxon>
        <taxon>Anthemidinae</taxon>
        <taxon>Tanacetum</taxon>
    </lineage>
</organism>
<name>A0A699R5D2_TANCI</name>
<comment type="caution">
    <text evidence="2">The sequence shown here is derived from an EMBL/GenBank/DDBJ whole genome shotgun (WGS) entry which is preliminary data.</text>
</comment>
<evidence type="ECO:0000256" key="1">
    <source>
        <dbReference type="SAM" id="MobiDB-lite"/>
    </source>
</evidence>
<sequence>MSLLAPMLVVPTGGDGADAVAAGAAAAHEVPLPPPPHIVPPTHSSSSTPGPSTDVHITPMREPTLTGASPGSQRWRMSLA</sequence>
<proteinExistence type="predicted"/>
<dbReference type="EMBL" id="BKCJ011064376">
    <property type="protein sequence ID" value="GFC78171.1"/>
    <property type="molecule type" value="Genomic_DNA"/>
</dbReference>